<dbReference type="InterPro" id="IPR001128">
    <property type="entry name" value="Cyt_P450"/>
</dbReference>
<evidence type="ECO:0000313" key="2">
    <source>
        <dbReference type="Proteomes" id="UP000186583"/>
    </source>
</evidence>
<comment type="caution">
    <text evidence="1">The sequence shown here is derived from an EMBL/GenBank/DDBJ whole genome shotgun (WGS) entry which is preliminary data.</text>
</comment>
<evidence type="ECO:0000313" key="1">
    <source>
        <dbReference type="EMBL" id="OLN91710.1"/>
    </source>
</evidence>
<gene>
    <name evidence="1" type="ORF">CCHL11_06629</name>
</gene>
<keyword evidence="2" id="KW-1185">Reference proteome</keyword>
<dbReference type="Gene3D" id="1.10.630.10">
    <property type="entry name" value="Cytochrome P450"/>
    <property type="match status" value="1"/>
</dbReference>
<keyword evidence="1" id="KW-0503">Monooxygenase</keyword>
<dbReference type="OrthoDB" id="10029320at2759"/>
<organism evidence="1 2">
    <name type="scientific">Colletotrichum chlorophyti</name>
    <dbReference type="NCBI Taxonomy" id="708187"/>
    <lineage>
        <taxon>Eukaryota</taxon>
        <taxon>Fungi</taxon>
        <taxon>Dikarya</taxon>
        <taxon>Ascomycota</taxon>
        <taxon>Pezizomycotina</taxon>
        <taxon>Sordariomycetes</taxon>
        <taxon>Hypocreomycetidae</taxon>
        <taxon>Glomerellales</taxon>
        <taxon>Glomerellaceae</taxon>
        <taxon>Colletotrichum</taxon>
    </lineage>
</organism>
<dbReference type="GO" id="GO:0020037">
    <property type="term" value="F:heme binding"/>
    <property type="evidence" value="ECO:0007669"/>
    <property type="project" value="InterPro"/>
</dbReference>
<reference evidence="1 2" key="1">
    <citation type="submission" date="2016-11" db="EMBL/GenBank/DDBJ databases">
        <title>Draft Genome Assembly of Colletotrichum chlorophyti a pathogen of herbaceous plants.</title>
        <authorList>
            <person name="Gan P."/>
            <person name="Narusaka M."/>
            <person name="Tsushima A."/>
            <person name="Narusaka Y."/>
            <person name="Takano Y."/>
            <person name="Shirasu K."/>
        </authorList>
    </citation>
    <scope>NUCLEOTIDE SEQUENCE [LARGE SCALE GENOMIC DNA]</scope>
    <source>
        <strain evidence="1 2">NTL11</strain>
    </source>
</reference>
<dbReference type="SUPFAM" id="SSF48264">
    <property type="entry name" value="Cytochrome P450"/>
    <property type="match status" value="1"/>
</dbReference>
<protein>
    <submittedName>
        <fullName evidence="1">Putative sterigmatocystin biosynthesis P450 monooxygenase stcS-like protein 6</fullName>
    </submittedName>
</protein>
<name>A0A1Q8RXU7_9PEZI</name>
<proteinExistence type="predicted"/>
<dbReference type="EMBL" id="MPGH01000061">
    <property type="protein sequence ID" value="OLN91710.1"/>
    <property type="molecule type" value="Genomic_DNA"/>
</dbReference>
<dbReference type="InterPro" id="IPR036396">
    <property type="entry name" value="Cyt_P450_sf"/>
</dbReference>
<dbReference type="Proteomes" id="UP000186583">
    <property type="component" value="Unassembled WGS sequence"/>
</dbReference>
<dbReference type="AlphaFoldDB" id="A0A1Q8RXU7"/>
<dbReference type="STRING" id="708187.A0A1Q8RXU7"/>
<dbReference type="GO" id="GO:0016705">
    <property type="term" value="F:oxidoreductase activity, acting on paired donors, with incorporation or reduction of molecular oxygen"/>
    <property type="evidence" value="ECO:0007669"/>
    <property type="project" value="InterPro"/>
</dbReference>
<dbReference type="GO" id="GO:0004497">
    <property type="term" value="F:monooxygenase activity"/>
    <property type="evidence" value="ECO:0007669"/>
    <property type="project" value="UniProtKB-KW"/>
</dbReference>
<keyword evidence="1" id="KW-0560">Oxidoreductase</keyword>
<dbReference type="GO" id="GO:0005506">
    <property type="term" value="F:iron ion binding"/>
    <property type="evidence" value="ECO:0007669"/>
    <property type="project" value="InterPro"/>
</dbReference>
<sequence>MIYVDVWPMGPPIILVVDPETAGQLINDPTLKRSQAAEELLTPPTDNLDLVRMEGEEWKTWRARFNPSLSNKNVLTLMPGMLEDVKIFCNIVRKRAGTAASGAMFLLWRS</sequence>
<dbReference type="Pfam" id="PF00067">
    <property type="entry name" value="p450"/>
    <property type="match status" value="1"/>
</dbReference>
<accession>A0A1Q8RXU7</accession>